<evidence type="ECO:0000259" key="7">
    <source>
        <dbReference type="PROSITE" id="PS50905"/>
    </source>
</evidence>
<dbReference type="PROSITE" id="PS50905">
    <property type="entry name" value="FERRITIN_LIKE"/>
    <property type="match status" value="1"/>
</dbReference>
<dbReference type="RefSeq" id="XP_023697966.1">
    <property type="nucleotide sequence ID" value="XM_023842198.2"/>
</dbReference>
<dbReference type="GO" id="GO:0008199">
    <property type="term" value="F:ferric iron binding"/>
    <property type="evidence" value="ECO:0007669"/>
    <property type="project" value="InterPro"/>
</dbReference>
<dbReference type="PANTHER" id="PTHR11431">
    <property type="entry name" value="FERRITIN"/>
    <property type="match status" value="1"/>
</dbReference>
<organism evidence="8 9">
    <name type="scientific">Paramormyrops kingsleyae</name>
    <dbReference type="NCBI Taxonomy" id="1676925"/>
    <lineage>
        <taxon>Eukaryota</taxon>
        <taxon>Metazoa</taxon>
        <taxon>Chordata</taxon>
        <taxon>Craniata</taxon>
        <taxon>Vertebrata</taxon>
        <taxon>Euteleostomi</taxon>
        <taxon>Actinopterygii</taxon>
        <taxon>Neopterygii</taxon>
        <taxon>Teleostei</taxon>
        <taxon>Osteoglossocephala</taxon>
        <taxon>Osteoglossomorpha</taxon>
        <taxon>Osteoglossiformes</taxon>
        <taxon>Mormyridae</taxon>
        <taxon>Paramormyrops</taxon>
    </lineage>
</organism>
<dbReference type="STRING" id="1676925.ENSPKIP00000015711"/>
<keyword evidence="9" id="KW-1185">Reference proteome</keyword>
<evidence type="ECO:0000256" key="6">
    <source>
        <dbReference type="RuleBase" id="RU361145"/>
    </source>
</evidence>
<dbReference type="InterPro" id="IPR012347">
    <property type="entry name" value="Ferritin-like"/>
</dbReference>
<dbReference type="InterPro" id="IPR009078">
    <property type="entry name" value="Ferritin-like_SF"/>
</dbReference>
<feature type="binding site" evidence="5">
    <location>
        <position position="81"/>
    </location>
    <ligand>
        <name>Fe cation</name>
        <dbReference type="ChEBI" id="CHEBI:24875"/>
        <label>1</label>
    </ligand>
</feature>
<dbReference type="InterPro" id="IPR001519">
    <property type="entry name" value="Ferritin"/>
</dbReference>
<evidence type="ECO:0000313" key="9">
    <source>
        <dbReference type="Proteomes" id="UP000261540"/>
    </source>
</evidence>
<reference evidence="8" key="2">
    <citation type="submission" date="2025-09" db="UniProtKB">
        <authorList>
            <consortium name="Ensembl"/>
        </authorList>
    </citation>
    <scope>IDENTIFICATION</scope>
</reference>
<reference evidence="8" key="1">
    <citation type="submission" date="2025-08" db="UniProtKB">
        <authorList>
            <consortium name="Ensembl"/>
        </authorList>
    </citation>
    <scope>IDENTIFICATION</scope>
</reference>
<protein>
    <recommendedName>
        <fullName evidence="6">Ferritin</fullName>
    </recommendedName>
</protein>
<dbReference type="OrthoDB" id="186462at2759"/>
<proteinExistence type="inferred from homology"/>
<dbReference type="Pfam" id="PF00210">
    <property type="entry name" value="Ferritin"/>
    <property type="match status" value="1"/>
</dbReference>
<keyword evidence="4 5" id="KW-0408">Iron</keyword>
<dbReference type="AlphaFoldDB" id="A0A3B3RDJ9"/>
<dbReference type="Proteomes" id="UP000261540">
    <property type="component" value="Unplaced"/>
</dbReference>
<dbReference type="KEGG" id="pki:111859484"/>
<dbReference type="CDD" id="cd01056">
    <property type="entry name" value="Euk_Ferritin"/>
    <property type="match status" value="1"/>
</dbReference>
<comment type="function">
    <text evidence="6">Stores iron in a soluble, non-toxic, readily available form. Important for iron homeostasis. Iron is taken up in the ferrous form and deposited as ferric hydroxides after oxidation.</text>
</comment>
<dbReference type="InterPro" id="IPR009040">
    <property type="entry name" value="Ferritin-like_diiron"/>
</dbReference>
<dbReference type="PANTHER" id="PTHR11431:SF23">
    <property type="entry name" value="FERRITIN"/>
    <property type="match status" value="1"/>
</dbReference>
<keyword evidence="3 5" id="KW-0479">Metal-binding</keyword>
<feature type="domain" description="Ferritin-like diiron" evidence="7">
    <location>
        <begin position="29"/>
        <end position="178"/>
    </location>
</feature>
<dbReference type="GO" id="GO:0006879">
    <property type="term" value="P:intracellular iron ion homeostasis"/>
    <property type="evidence" value="ECO:0007669"/>
    <property type="project" value="UniProtKB-KW"/>
</dbReference>
<evidence type="ECO:0000256" key="1">
    <source>
        <dbReference type="ARBA" id="ARBA00007513"/>
    </source>
</evidence>
<dbReference type="Gene3D" id="1.20.1260.10">
    <property type="match status" value="1"/>
</dbReference>
<dbReference type="GO" id="GO:0006826">
    <property type="term" value="P:iron ion transport"/>
    <property type="evidence" value="ECO:0007669"/>
    <property type="project" value="InterPro"/>
</dbReference>
<keyword evidence="2 6" id="KW-0409">Iron storage</keyword>
<evidence type="ECO:0000256" key="2">
    <source>
        <dbReference type="ARBA" id="ARBA00022434"/>
    </source>
</evidence>
<evidence type="ECO:0000256" key="5">
    <source>
        <dbReference type="PIRSR" id="PIRSR601519-1"/>
    </source>
</evidence>
<evidence type="ECO:0000313" key="8">
    <source>
        <dbReference type="Ensembl" id="ENSPKIP00000015711.1"/>
    </source>
</evidence>
<comment type="similarity">
    <text evidence="1 6">Belongs to the ferritin family.</text>
</comment>
<dbReference type="GeneID" id="111859484"/>
<evidence type="ECO:0000256" key="3">
    <source>
        <dbReference type="ARBA" id="ARBA00022723"/>
    </source>
</evidence>
<dbReference type="SUPFAM" id="SSF47240">
    <property type="entry name" value="Ferritin-like"/>
    <property type="match status" value="1"/>
</dbReference>
<dbReference type="GeneTree" id="ENSGT00920000149457"/>
<dbReference type="InterPro" id="IPR008331">
    <property type="entry name" value="Ferritin_DPS_dom"/>
</dbReference>
<accession>A0A3B3RDJ9</accession>
<evidence type="ECO:0000256" key="4">
    <source>
        <dbReference type="ARBA" id="ARBA00023004"/>
    </source>
</evidence>
<dbReference type="GO" id="GO:0005737">
    <property type="term" value="C:cytoplasm"/>
    <property type="evidence" value="ECO:0007669"/>
    <property type="project" value="TreeGrafter"/>
</dbReference>
<dbReference type="GO" id="GO:0008198">
    <property type="term" value="F:ferrous iron binding"/>
    <property type="evidence" value="ECO:0007669"/>
    <property type="project" value="TreeGrafter"/>
</dbReference>
<dbReference type="Ensembl" id="ENSPKIT00000040184.1">
    <property type="protein sequence ID" value="ENSPKIP00000015711.1"/>
    <property type="gene ID" value="ENSPKIG00000002339.1"/>
</dbReference>
<sequence length="201" mass="22087">MSEPRCKRLKTSLPVCKNHKALSDSRVTQNLPGMVEESLCGVTTLIMEAAYRLQALAQIFEQHDVALPRVAGFFRQESEKEQKQAEAMLAYLTERGARYCNKDIKKPGCEDVCSLIPALEVVLAQWKELLSCMVELCQLAGEHGDPHTASTVKGCFLAPLVPKVKELGDLLTNAKRVGCGGHKAGFGEYLIDQLLEKLSGV</sequence>
<name>A0A3B3RDJ9_9TELE</name>